<reference evidence="2 3" key="1">
    <citation type="submission" date="2023-01" db="EMBL/GenBank/DDBJ databases">
        <title>Analysis of 21 Apiospora genomes using comparative genomics revels a genus with tremendous synthesis potential of carbohydrate active enzymes and secondary metabolites.</title>
        <authorList>
            <person name="Sorensen T."/>
        </authorList>
    </citation>
    <scope>NUCLEOTIDE SEQUENCE [LARGE SCALE GENOMIC DNA]</scope>
    <source>
        <strain evidence="2 3">CBS 83171</strain>
    </source>
</reference>
<feature type="signal peptide" evidence="1">
    <location>
        <begin position="1"/>
        <end position="18"/>
    </location>
</feature>
<dbReference type="Proteomes" id="UP001446871">
    <property type="component" value="Unassembled WGS sequence"/>
</dbReference>
<keyword evidence="1" id="KW-0732">Signal</keyword>
<gene>
    <name evidence="2" type="ORF">PG996_008307</name>
</gene>
<comment type="caution">
    <text evidence="2">The sequence shown here is derived from an EMBL/GenBank/DDBJ whole genome shotgun (WGS) entry which is preliminary data.</text>
</comment>
<evidence type="ECO:0000256" key="1">
    <source>
        <dbReference type="SAM" id="SignalP"/>
    </source>
</evidence>
<protein>
    <submittedName>
        <fullName evidence="2">Uncharacterized protein</fullName>
    </submittedName>
</protein>
<proteinExistence type="predicted"/>
<feature type="chain" id="PRO_5047403675" evidence="1">
    <location>
        <begin position="19"/>
        <end position="228"/>
    </location>
</feature>
<name>A0ABR1UXN8_9PEZI</name>
<organism evidence="2 3">
    <name type="scientific">Apiospora saccharicola</name>
    <dbReference type="NCBI Taxonomy" id="335842"/>
    <lineage>
        <taxon>Eukaryota</taxon>
        <taxon>Fungi</taxon>
        <taxon>Dikarya</taxon>
        <taxon>Ascomycota</taxon>
        <taxon>Pezizomycotina</taxon>
        <taxon>Sordariomycetes</taxon>
        <taxon>Xylariomycetidae</taxon>
        <taxon>Amphisphaeriales</taxon>
        <taxon>Apiosporaceae</taxon>
        <taxon>Apiospora</taxon>
    </lineage>
</organism>
<accession>A0ABR1UXN8</accession>
<sequence>MRFTTFSAQLVTFGLVCAAPSYIDNGIHSDNGPADVKARTYVDKGIQNDAPGMTRVFRRRAVTIYDLGIRSIPKIDQDDESAKNGVEKRLTTDGISTCGSNWMPIIDNFKDLRGMGYDSAVQDYCYHVTHSYDNKATIIGPQMYHSAYVQDGYVLKGNIPASVDFEIHNKMTDATHEVNEDNCKTYLRKMSEDGSKCFGKNNIDTKGGTYQVGAEKISYHGLPKAKVA</sequence>
<dbReference type="EMBL" id="JAQQWM010000005">
    <property type="protein sequence ID" value="KAK8063655.1"/>
    <property type="molecule type" value="Genomic_DNA"/>
</dbReference>
<evidence type="ECO:0000313" key="2">
    <source>
        <dbReference type="EMBL" id="KAK8063655.1"/>
    </source>
</evidence>
<evidence type="ECO:0000313" key="3">
    <source>
        <dbReference type="Proteomes" id="UP001446871"/>
    </source>
</evidence>
<keyword evidence="3" id="KW-1185">Reference proteome</keyword>